<proteinExistence type="predicted"/>
<keyword evidence="2" id="KW-0479">Metal-binding</keyword>
<evidence type="ECO:0000256" key="1">
    <source>
        <dbReference type="ARBA" id="ARBA00001946"/>
    </source>
</evidence>
<keyword evidence="3" id="KW-0378">Hydrolase</keyword>
<evidence type="ECO:0000256" key="2">
    <source>
        <dbReference type="ARBA" id="ARBA00022723"/>
    </source>
</evidence>
<dbReference type="GO" id="GO:0046872">
    <property type="term" value="F:metal ion binding"/>
    <property type="evidence" value="ECO:0007669"/>
    <property type="project" value="UniProtKB-KW"/>
</dbReference>
<dbReference type="Proteomes" id="UP000509367">
    <property type="component" value="Chromosome"/>
</dbReference>
<keyword evidence="4" id="KW-0460">Magnesium</keyword>
<dbReference type="Pfam" id="PF04794">
    <property type="entry name" value="YdjC"/>
    <property type="match status" value="1"/>
</dbReference>
<gene>
    <name evidence="6" type="ORF">HTY61_17255</name>
</gene>
<keyword evidence="5" id="KW-0119">Carbohydrate metabolism</keyword>
<dbReference type="InterPro" id="IPR006879">
    <property type="entry name" value="YdjC-like"/>
</dbReference>
<evidence type="ECO:0000256" key="3">
    <source>
        <dbReference type="ARBA" id="ARBA00022801"/>
    </source>
</evidence>
<evidence type="ECO:0000256" key="5">
    <source>
        <dbReference type="ARBA" id="ARBA00023277"/>
    </source>
</evidence>
<sequence length="284" mass="31392">MESTTFLLHLDDVGATAGSVVAWKALRAAGTVTSASVMVPCPYYRMAVEDYLEAPDQDLGIHVTLTSEWDRYRWRPLAGGKGGLCDSEGFFHRRPQDVLAHGDPRAVEDEMEAQILRALEDGLKPTHLDAHMGTAFLTPFMEGLWRLAERYGLRIPFCRDTSALFDAVRIADPDIGLYRELAAQARAGGDPVFDSFLIGFTPEGTPASSFFRDMVDRAPSGTHWWAIHANAPDDTRHFAPHMVWPRTQEHALFSGPEGRMVFDGCRVANWHTLTKDSGTAACAS</sequence>
<dbReference type="GO" id="GO:0016787">
    <property type="term" value="F:hydrolase activity"/>
    <property type="evidence" value="ECO:0007669"/>
    <property type="project" value="UniProtKB-KW"/>
</dbReference>
<evidence type="ECO:0000313" key="7">
    <source>
        <dbReference type="Proteomes" id="UP000509367"/>
    </source>
</evidence>
<dbReference type="AlphaFoldDB" id="A0A6N1VH07"/>
<dbReference type="RefSeq" id="WP_175277959.1">
    <property type="nucleotide sequence ID" value="NZ_CP054836.1"/>
</dbReference>
<accession>A0A6N1VH07</accession>
<keyword evidence="7" id="KW-1185">Reference proteome</keyword>
<comment type="cofactor">
    <cofactor evidence="1">
        <name>Mg(2+)</name>
        <dbReference type="ChEBI" id="CHEBI:18420"/>
    </cofactor>
</comment>
<name>A0A6N1VH07_9HYPH</name>
<dbReference type="InterPro" id="IPR011330">
    <property type="entry name" value="Glyco_hydro/deAcase_b/a-brl"/>
</dbReference>
<evidence type="ECO:0000313" key="6">
    <source>
        <dbReference type="EMBL" id="QKV20068.1"/>
    </source>
</evidence>
<dbReference type="KEGG" id="orm:HTY61_17255"/>
<protein>
    <submittedName>
        <fullName evidence="6">ChbG/HpnK family deacetylase</fullName>
    </submittedName>
</protein>
<dbReference type="GO" id="GO:0005975">
    <property type="term" value="P:carbohydrate metabolic process"/>
    <property type="evidence" value="ECO:0007669"/>
    <property type="project" value="InterPro"/>
</dbReference>
<reference evidence="6 7" key="1">
    <citation type="submission" date="2020-06" db="EMBL/GenBank/DDBJ databases">
        <title>Oricola thermophila sp. nov. isolated from a tidal sediments.</title>
        <authorList>
            <person name="Kwon K.K."/>
            <person name="Yang S.-H."/>
            <person name="Park M.-J."/>
        </authorList>
    </citation>
    <scope>NUCLEOTIDE SEQUENCE [LARGE SCALE GENOMIC DNA]</scope>
    <source>
        <strain evidence="6 7">MEBiC13590</strain>
    </source>
</reference>
<organism evidence="6 7">
    <name type="scientific">Oricola thermophila</name>
    <dbReference type="NCBI Taxonomy" id="2742145"/>
    <lineage>
        <taxon>Bacteria</taxon>
        <taxon>Pseudomonadati</taxon>
        <taxon>Pseudomonadota</taxon>
        <taxon>Alphaproteobacteria</taxon>
        <taxon>Hyphomicrobiales</taxon>
        <taxon>Ahrensiaceae</taxon>
        <taxon>Oricola</taxon>
    </lineage>
</organism>
<dbReference type="EMBL" id="CP054836">
    <property type="protein sequence ID" value="QKV20068.1"/>
    <property type="molecule type" value="Genomic_DNA"/>
</dbReference>
<dbReference type="Gene3D" id="3.20.20.370">
    <property type="entry name" value="Glycoside hydrolase/deacetylase"/>
    <property type="match status" value="1"/>
</dbReference>
<evidence type="ECO:0000256" key="4">
    <source>
        <dbReference type="ARBA" id="ARBA00022842"/>
    </source>
</evidence>
<dbReference type="SUPFAM" id="SSF88713">
    <property type="entry name" value="Glycoside hydrolase/deacetylase"/>
    <property type="match status" value="1"/>
</dbReference>